<dbReference type="PANTHER" id="PTHR30531:SF12">
    <property type="entry name" value="FLAGELLAR BIOSYNTHETIC PROTEIN FLHB"/>
    <property type="match status" value="1"/>
</dbReference>
<evidence type="ECO:0008006" key="3">
    <source>
        <dbReference type="Google" id="ProtNLM"/>
    </source>
</evidence>
<dbReference type="SUPFAM" id="SSF160544">
    <property type="entry name" value="EscU C-terminal domain-like"/>
    <property type="match status" value="1"/>
</dbReference>
<dbReference type="GO" id="GO:0009306">
    <property type="term" value="P:protein secretion"/>
    <property type="evidence" value="ECO:0007669"/>
    <property type="project" value="InterPro"/>
</dbReference>
<dbReference type="EMBL" id="MGFH01000246">
    <property type="protein sequence ID" value="OGM00950.1"/>
    <property type="molecule type" value="Genomic_DNA"/>
</dbReference>
<reference evidence="1 2" key="1">
    <citation type="journal article" date="2016" name="Nat. Commun.">
        <title>Thousands of microbial genomes shed light on interconnected biogeochemical processes in an aquifer system.</title>
        <authorList>
            <person name="Anantharaman K."/>
            <person name="Brown C.T."/>
            <person name="Hug L.A."/>
            <person name="Sharon I."/>
            <person name="Castelle C.J."/>
            <person name="Probst A.J."/>
            <person name="Thomas B.C."/>
            <person name="Singh A."/>
            <person name="Wilkins M.J."/>
            <person name="Karaoz U."/>
            <person name="Brodie E.L."/>
            <person name="Williams K.H."/>
            <person name="Hubbard S.S."/>
            <person name="Banfield J.F."/>
        </authorList>
    </citation>
    <scope>NUCLEOTIDE SEQUENCE [LARGE SCALE GENOMIC DNA]</scope>
</reference>
<evidence type="ECO:0000313" key="2">
    <source>
        <dbReference type="Proteomes" id="UP000178735"/>
    </source>
</evidence>
<dbReference type="Gene3D" id="3.40.1690.10">
    <property type="entry name" value="secretion proteins EscU"/>
    <property type="match status" value="1"/>
</dbReference>
<dbReference type="GO" id="GO:0005886">
    <property type="term" value="C:plasma membrane"/>
    <property type="evidence" value="ECO:0007669"/>
    <property type="project" value="TreeGrafter"/>
</dbReference>
<dbReference type="Proteomes" id="UP000178735">
    <property type="component" value="Unassembled WGS sequence"/>
</dbReference>
<protein>
    <recommendedName>
        <fullName evidence="3">Flagellar biosynthesis protein FlhB</fullName>
    </recommendedName>
</protein>
<dbReference type="STRING" id="1817813.A2008_09865"/>
<dbReference type="PANTHER" id="PTHR30531">
    <property type="entry name" value="FLAGELLAR BIOSYNTHETIC PROTEIN FLHB"/>
    <property type="match status" value="1"/>
</dbReference>
<organism evidence="1 2">
    <name type="scientific">Candidatus Wallbacteria bacterium GWC2_49_35</name>
    <dbReference type="NCBI Taxonomy" id="1817813"/>
    <lineage>
        <taxon>Bacteria</taxon>
        <taxon>Candidatus Walliibacteriota</taxon>
    </lineage>
</organism>
<name>A0A1F7WDS3_9BACT</name>
<dbReference type="Pfam" id="PF01312">
    <property type="entry name" value="Bac_export_2"/>
    <property type="match status" value="1"/>
</dbReference>
<dbReference type="InterPro" id="IPR006135">
    <property type="entry name" value="T3SS_substrate_exporter"/>
</dbReference>
<proteinExistence type="predicted"/>
<comment type="caution">
    <text evidence="1">The sequence shown here is derived from an EMBL/GenBank/DDBJ whole genome shotgun (WGS) entry which is preliminary data.</text>
</comment>
<dbReference type="InterPro" id="IPR029025">
    <property type="entry name" value="T3SS_substrate_exporter_C"/>
</dbReference>
<gene>
    <name evidence="1" type="ORF">A2008_09865</name>
</gene>
<accession>A0A1F7WDS3</accession>
<evidence type="ECO:0000313" key="1">
    <source>
        <dbReference type="EMBL" id="OGM00950.1"/>
    </source>
</evidence>
<dbReference type="AlphaFoldDB" id="A0A1F7WDS3"/>
<sequence>MNGKNGGKKAPKPKAVAILYNQNDQPAPKIGAGGEGFIAEQIIRIARENNVPFYRDGDLCEVLLQFEPDAIIPEELYEAVAKVLVFIYKANKDYPKQPENY</sequence>